<proteinExistence type="inferred from homology"/>
<evidence type="ECO:0000256" key="1">
    <source>
        <dbReference type="ARBA" id="ARBA00008361"/>
    </source>
</evidence>
<evidence type="ECO:0000313" key="5">
    <source>
        <dbReference type="EMBL" id="MEE2058839.1"/>
    </source>
</evidence>
<dbReference type="Gene3D" id="3.40.50.150">
    <property type="entry name" value="Vaccinia Virus protein VP39"/>
    <property type="match status" value="1"/>
</dbReference>
<dbReference type="InterPro" id="IPR051052">
    <property type="entry name" value="Diverse_substrate_MTase"/>
</dbReference>
<keyword evidence="3 5" id="KW-0808">Transferase</keyword>
<accession>A0ABU7LBB9</accession>
<dbReference type="PANTHER" id="PTHR44942">
    <property type="entry name" value="METHYLTRANSF_11 DOMAIN-CONTAINING PROTEIN"/>
    <property type="match status" value="1"/>
</dbReference>
<dbReference type="Pfam" id="PF08241">
    <property type="entry name" value="Methyltransf_11"/>
    <property type="match status" value="1"/>
</dbReference>
<evidence type="ECO:0000256" key="2">
    <source>
        <dbReference type="ARBA" id="ARBA00022603"/>
    </source>
</evidence>
<dbReference type="GO" id="GO:0032259">
    <property type="term" value="P:methylation"/>
    <property type="evidence" value="ECO:0007669"/>
    <property type="project" value="UniProtKB-KW"/>
</dbReference>
<protein>
    <submittedName>
        <fullName evidence="5">Class I SAM-dependent methyltransferase</fullName>
        <ecNumber evidence="5">2.1.1.-</ecNumber>
    </submittedName>
</protein>
<dbReference type="EMBL" id="JAUTXY010000006">
    <property type="protein sequence ID" value="MEE2058839.1"/>
    <property type="molecule type" value="Genomic_DNA"/>
</dbReference>
<evidence type="ECO:0000256" key="3">
    <source>
        <dbReference type="ARBA" id="ARBA00022679"/>
    </source>
</evidence>
<keyword evidence="2 5" id="KW-0489">Methyltransferase</keyword>
<gene>
    <name evidence="5" type="ORF">Q7514_15055</name>
</gene>
<comment type="caution">
    <text evidence="5">The sequence shown here is derived from an EMBL/GenBank/DDBJ whole genome shotgun (WGS) entry which is preliminary data.</text>
</comment>
<dbReference type="SUPFAM" id="SSF53335">
    <property type="entry name" value="S-adenosyl-L-methionine-dependent methyltransferases"/>
    <property type="match status" value="1"/>
</dbReference>
<dbReference type="Proteomes" id="UP001336020">
    <property type="component" value="Unassembled WGS sequence"/>
</dbReference>
<dbReference type="InterPro" id="IPR013216">
    <property type="entry name" value="Methyltransf_11"/>
</dbReference>
<dbReference type="CDD" id="cd02440">
    <property type="entry name" value="AdoMet_MTases"/>
    <property type="match status" value="1"/>
</dbReference>
<dbReference type="PANTHER" id="PTHR44942:SF4">
    <property type="entry name" value="METHYLTRANSFERASE TYPE 11 DOMAIN-CONTAINING PROTEIN"/>
    <property type="match status" value="1"/>
</dbReference>
<name>A0ABU7LBB9_9NOCA</name>
<evidence type="ECO:0000313" key="6">
    <source>
        <dbReference type="Proteomes" id="UP001336020"/>
    </source>
</evidence>
<dbReference type="EC" id="2.1.1.-" evidence="5"/>
<dbReference type="RefSeq" id="WP_330134257.1">
    <property type="nucleotide sequence ID" value="NZ_JAUTXY010000006.1"/>
</dbReference>
<organism evidence="5 6">
    <name type="scientific">Rhodococcus artemisiae</name>
    <dbReference type="NCBI Taxonomy" id="714159"/>
    <lineage>
        <taxon>Bacteria</taxon>
        <taxon>Bacillati</taxon>
        <taxon>Actinomycetota</taxon>
        <taxon>Actinomycetes</taxon>
        <taxon>Mycobacteriales</taxon>
        <taxon>Nocardiaceae</taxon>
        <taxon>Rhodococcus</taxon>
    </lineage>
</organism>
<dbReference type="GO" id="GO:0008168">
    <property type="term" value="F:methyltransferase activity"/>
    <property type="evidence" value="ECO:0007669"/>
    <property type="project" value="UniProtKB-KW"/>
</dbReference>
<comment type="similarity">
    <text evidence="1">Belongs to the methyltransferase superfamily.</text>
</comment>
<dbReference type="InterPro" id="IPR029063">
    <property type="entry name" value="SAM-dependent_MTases_sf"/>
</dbReference>
<feature type="domain" description="Methyltransferase type 11" evidence="4">
    <location>
        <begin position="40"/>
        <end position="127"/>
    </location>
</feature>
<sequence>MAGKNWFDRGGQAYAQFRPEYPAELAEVLASLAPTTDLAVDVGCGNGQLTVQLAAHFDAVIGVDPSADQIGNARLHDRVRYVRAPAENLPVPERSACLITAAQAAHWFDRRAFYNEVRRIAVDDAVLALVSYGVMHLAADLDERFQHFYRTEIGPYWPEERALVDSGYADIDFPFDELSAPPMQIRKEWDMNGILGYISTWSAVRKAAEAGKSEVLESFAADLTELWGDPAATREVVWPINMRLGIV</sequence>
<evidence type="ECO:0000259" key="4">
    <source>
        <dbReference type="Pfam" id="PF08241"/>
    </source>
</evidence>
<keyword evidence="6" id="KW-1185">Reference proteome</keyword>
<reference evidence="5 6" key="1">
    <citation type="submission" date="2023-07" db="EMBL/GenBank/DDBJ databases">
        <authorList>
            <person name="Girao M."/>
            <person name="Carvalho M.F."/>
        </authorList>
    </citation>
    <scope>NUCLEOTIDE SEQUENCE [LARGE SCALE GENOMIC DNA]</scope>
    <source>
        <strain evidence="5 6">YIM65754</strain>
    </source>
</reference>